<name>A0A6J5QM26_9CAUD</name>
<evidence type="ECO:0000313" key="3">
    <source>
        <dbReference type="EMBL" id="CAB4174581.1"/>
    </source>
</evidence>
<dbReference type="EMBL" id="LR797455">
    <property type="protein sequence ID" value="CAB4217923.1"/>
    <property type="molecule type" value="Genomic_DNA"/>
</dbReference>
<dbReference type="EMBL" id="LR797188">
    <property type="protein sequence ID" value="CAB4192662.1"/>
    <property type="molecule type" value="Genomic_DNA"/>
</dbReference>
<dbReference type="EMBL" id="LR796983">
    <property type="protein sequence ID" value="CAB4179846.1"/>
    <property type="molecule type" value="Genomic_DNA"/>
</dbReference>
<evidence type="ECO:0000313" key="7">
    <source>
        <dbReference type="EMBL" id="CAB4192662.1"/>
    </source>
</evidence>
<evidence type="ECO:0000313" key="6">
    <source>
        <dbReference type="EMBL" id="CAB4189033.1"/>
    </source>
</evidence>
<sequence length="91" mass="10796">MICAYKECFNEFESRTHNQKYCSDECCRTATNIKIKERYYENKARLNGKKRICRTSACKILLSRYNEKPYCAKCSSKEEQNDKSFILRVAT</sequence>
<organism evidence="5">
    <name type="scientific">uncultured Caudovirales phage</name>
    <dbReference type="NCBI Taxonomy" id="2100421"/>
    <lineage>
        <taxon>Viruses</taxon>
        <taxon>Duplodnaviria</taxon>
        <taxon>Heunggongvirae</taxon>
        <taxon>Uroviricota</taxon>
        <taxon>Caudoviricetes</taxon>
        <taxon>Peduoviridae</taxon>
        <taxon>Maltschvirus</taxon>
        <taxon>Maltschvirus maltsch</taxon>
    </lineage>
</organism>
<evidence type="ECO:0000313" key="8">
    <source>
        <dbReference type="EMBL" id="CAB4217923.1"/>
    </source>
</evidence>
<evidence type="ECO:0000313" key="1">
    <source>
        <dbReference type="EMBL" id="CAB4146030.1"/>
    </source>
</evidence>
<dbReference type="EMBL" id="LR796551">
    <property type="protein sequence ID" value="CAB4151008.1"/>
    <property type="molecule type" value="Genomic_DNA"/>
</dbReference>
<gene>
    <name evidence="4" type="ORF">UFOVP1032_128</name>
    <name evidence="5" type="ORF">UFOVP1125_44</name>
    <name evidence="6" type="ORF">UFOVP1173_142</name>
    <name evidence="7" type="ORF">UFOVP1241_60</name>
    <name evidence="8" type="ORF">UFOVP1491_128</name>
    <name evidence="9" type="ORF">UFOVP1579_128</name>
    <name evidence="1" type="ORF">UFOVP485_145</name>
    <name evidence="2" type="ORF">UFOVP575_97</name>
    <name evidence="3" type="ORF">UFOVP963_63</name>
</gene>
<dbReference type="EMBL" id="LR797131">
    <property type="protein sequence ID" value="CAB4189033.1"/>
    <property type="molecule type" value="Genomic_DNA"/>
</dbReference>
<dbReference type="EMBL" id="LR796915">
    <property type="protein sequence ID" value="CAB4174581.1"/>
    <property type="molecule type" value="Genomic_DNA"/>
</dbReference>
<evidence type="ECO:0000313" key="9">
    <source>
        <dbReference type="EMBL" id="CAB5231629.1"/>
    </source>
</evidence>
<evidence type="ECO:0000313" key="4">
    <source>
        <dbReference type="EMBL" id="CAB4179846.1"/>
    </source>
</evidence>
<accession>A0A6J5QM26</accession>
<evidence type="ECO:0000313" key="5">
    <source>
        <dbReference type="EMBL" id="CAB4185463.1"/>
    </source>
</evidence>
<evidence type="ECO:0000313" key="2">
    <source>
        <dbReference type="EMBL" id="CAB4151008.1"/>
    </source>
</evidence>
<dbReference type="EMBL" id="LR797080">
    <property type="protein sequence ID" value="CAB4185463.1"/>
    <property type="molecule type" value="Genomic_DNA"/>
</dbReference>
<dbReference type="EMBL" id="LR796457">
    <property type="protein sequence ID" value="CAB4146030.1"/>
    <property type="molecule type" value="Genomic_DNA"/>
</dbReference>
<protein>
    <submittedName>
        <fullName evidence="5">Uncharacterized protein</fullName>
    </submittedName>
</protein>
<reference evidence="5" key="1">
    <citation type="submission" date="2020-05" db="EMBL/GenBank/DDBJ databases">
        <authorList>
            <person name="Chiriac C."/>
            <person name="Salcher M."/>
            <person name="Ghai R."/>
            <person name="Kavagutti S V."/>
        </authorList>
    </citation>
    <scope>NUCLEOTIDE SEQUENCE</scope>
</reference>
<dbReference type="EMBL" id="LR798431">
    <property type="protein sequence ID" value="CAB5231629.1"/>
    <property type="molecule type" value="Genomic_DNA"/>
</dbReference>
<proteinExistence type="predicted"/>